<dbReference type="InterPro" id="IPR006311">
    <property type="entry name" value="TAT_signal"/>
</dbReference>
<reference evidence="6 7" key="1">
    <citation type="submission" date="2018-01" db="EMBL/GenBank/DDBJ databases">
        <authorList>
            <person name="Fu G.-Y."/>
        </authorList>
    </citation>
    <scope>NUCLEOTIDE SEQUENCE [LARGE SCALE GENOMIC DNA]</scope>
    <source>
        <strain evidence="6 7">SY39</strain>
    </source>
</reference>
<dbReference type="Pfam" id="PF21706">
    <property type="entry name" value="FCSD_central"/>
    <property type="match status" value="1"/>
</dbReference>
<feature type="domain" description="Flavocytochrome c sulphide dehydrogenase flavin-binding" evidence="4">
    <location>
        <begin position="381"/>
        <end position="447"/>
    </location>
</feature>
<protein>
    <submittedName>
        <fullName evidence="6">Flavocytochrome C</fullName>
    </submittedName>
</protein>
<dbReference type="NCBIfam" id="TIGR01409">
    <property type="entry name" value="TAT_signal_seq"/>
    <property type="match status" value="1"/>
</dbReference>
<dbReference type="Pfam" id="PF10518">
    <property type="entry name" value="TAT_signal"/>
    <property type="match status" value="1"/>
</dbReference>
<dbReference type="AlphaFoldDB" id="A0A2I6S8C0"/>
<proteinExistence type="predicted"/>
<dbReference type="PANTHER" id="PTHR43755">
    <property type="match status" value="1"/>
</dbReference>
<dbReference type="InterPro" id="IPR036188">
    <property type="entry name" value="FAD/NAD-bd_sf"/>
</dbReference>
<organism evidence="6 7">
    <name type="scientific">Pseudazoarcus pumilus</name>
    <dbReference type="NCBI Taxonomy" id="2067960"/>
    <lineage>
        <taxon>Bacteria</taxon>
        <taxon>Pseudomonadati</taxon>
        <taxon>Pseudomonadota</taxon>
        <taxon>Betaproteobacteria</taxon>
        <taxon>Rhodocyclales</taxon>
        <taxon>Zoogloeaceae</taxon>
        <taxon>Pseudazoarcus</taxon>
    </lineage>
</organism>
<dbReference type="SUPFAM" id="SSF51905">
    <property type="entry name" value="FAD/NAD(P)-binding domain"/>
    <property type="match status" value="2"/>
</dbReference>
<dbReference type="PROSITE" id="PS51318">
    <property type="entry name" value="TAT"/>
    <property type="match status" value="1"/>
</dbReference>
<sequence>MPSRRDFLKGTGAFAAGSAILGPAHASDVTQRAIEAGKELMREFGVTDKTDRKDRKPAHVVVVGGGFGGATAAKYIRMWSDGTVKVTLVERNAQFVSCPISNLVIGGVKNIEDISAGYDNLQKQWGIEVITDSVIGIDPNTREIRLARGDTLKYDRAVLSPGVDFMPDMVEGLTGNEHLVPHAWKAGAQTVLLRSQLETMPDGGVYAMHIPLAPFRCPPGPYERASLIANYFKQHKPKSKVLILDSNPDIQSKKGLFTKAWEANYPGMIEYRANSRLMAVDAATRTAELEFSTVKADVLNVVPPMRAGRLVDFLGVDLANDRWVEVNFQTLEVKGVPGVHVLGDATLSAPGMPKSGHMANQHAKVAAAAIVEMLAGRSPNPTPVVMNTCYSFTDEKTGIHVASVHQWDNEKRTLLPVQGAGGISAAGSSLEGRHALNWARNIWADMLT</sequence>
<keyword evidence="1" id="KW-0285">Flavoprotein</keyword>
<gene>
    <name evidence="6" type="ORF">C0099_11300</name>
</gene>
<keyword evidence="2" id="KW-0274">FAD</keyword>
<evidence type="ECO:0000313" key="7">
    <source>
        <dbReference type="Proteomes" id="UP000242205"/>
    </source>
</evidence>
<evidence type="ECO:0000259" key="3">
    <source>
        <dbReference type="Pfam" id="PF07992"/>
    </source>
</evidence>
<evidence type="ECO:0000313" key="6">
    <source>
        <dbReference type="EMBL" id="AUN95461.1"/>
    </source>
</evidence>
<dbReference type="GO" id="GO:0050660">
    <property type="term" value="F:flavin adenine dinucleotide binding"/>
    <property type="evidence" value="ECO:0007669"/>
    <property type="project" value="InterPro"/>
</dbReference>
<dbReference type="RefSeq" id="WP_102247510.1">
    <property type="nucleotide sequence ID" value="NZ_CP025682.1"/>
</dbReference>
<dbReference type="InterPro" id="IPR049386">
    <property type="entry name" value="FCSD_central"/>
</dbReference>
<dbReference type="SUPFAM" id="SSF55424">
    <property type="entry name" value="FAD/NAD-linked reductases, dimerisation (C-terminal) domain"/>
    <property type="match status" value="1"/>
</dbReference>
<dbReference type="GO" id="GO:0016491">
    <property type="term" value="F:oxidoreductase activity"/>
    <property type="evidence" value="ECO:0007669"/>
    <property type="project" value="InterPro"/>
</dbReference>
<name>A0A2I6S8C0_9RHOO</name>
<dbReference type="Pfam" id="PF09242">
    <property type="entry name" value="FCSD-flav_bind"/>
    <property type="match status" value="1"/>
</dbReference>
<feature type="domain" description="Sulfide dehydrogenase [flavocytochrome c] flavoprotein chain central" evidence="5">
    <location>
        <begin position="190"/>
        <end position="303"/>
    </location>
</feature>
<feature type="domain" description="FAD/NAD(P)-binding" evidence="3">
    <location>
        <begin position="59"/>
        <end position="173"/>
    </location>
</feature>
<dbReference type="InterPro" id="IPR052541">
    <property type="entry name" value="SQRD"/>
</dbReference>
<evidence type="ECO:0000259" key="5">
    <source>
        <dbReference type="Pfam" id="PF21706"/>
    </source>
</evidence>
<evidence type="ECO:0000256" key="2">
    <source>
        <dbReference type="ARBA" id="ARBA00022827"/>
    </source>
</evidence>
<dbReference type="OrthoDB" id="9802771at2"/>
<dbReference type="PANTHER" id="PTHR43755:SF1">
    <property type="entry name" value="FAD-DEPENDENT PYRIDINE NUCLEOTIDE-DISULPHIDE OXIDOREDUCTASE"/>
    <property type="match status" value="1"/>
</dbReference>
<accession>A0A2I6S8C0</accession>
<dbReference type="InterPro" id="IPR037092">
    <property type="entry name" value="FlavoCytC_S_DH_flav-bd_sf"/>
</dbReference>
<evidence type="ECO:0000256" key="1">
    <source>
        <dbReference type="ARBA" id="ARBA00022630"/>
    </source>
</evidence>
<dbReference type="InterPro" id="IPR015323">
    <property type="entry name" value="FlavoCytC_S_DH_flav-bd"/>
</dbReference>
<evidence type="ECO:0000259" key="4">
    <source>
        <dbReference type="Pfam" id="PF09242"/>
    </source>
</evidence>
<keyword evidence="7" id="KW-1185">Reference proteome</keyword>
<dbReference type="InterPro" id="IPR023753">
    <property type="entry name" value="FAD/NAD-binding_dom"/>
</dbReference>
<dbReference type="InterPro" id="IPR016156">
    <property type="entry name" value="FAD/NAD-linked_Rdtase_dimer_sf"/>
</dbReference>
<dbReference type="Pfam" id="PF07992">
    <property type="entry name" value="Pyr_redox_2"/>
    <property type="match status" value="1"/>
</dbReference>
<dbReference type="KEGG" id="atw:C0099_11300"/>
<dbReference type="Gene3D" id="3.90.760.10">
    <property type="entry name" value="Flavocytochrome c sulphide dehydrogenase, flavin-binding domain"/>
    <property type="match status" value="1"/>
</dbReference>
<dbReference type="Proteomes" id="UP000242205">
    <property type="component" value="Chromosome"/>
</dbReference>
<dbReference type="EMBL" id="CP025682">
    <property type="protein sequence ID" value="AUN95461.1"/>
    <property type="molecule type" value="Genomic_DNA"/>
</dbReference>
<dbReference type="InterPro" id="IPR019546">
    <property type="entry name" value="TAT_signal_bac_arc"/>
</dbReference>
<dbReference type="Gene3D" id="3.50.50.60">
    <property type="entry name" value="FAD/NAD(P)-binding domain"/>
    <property type="match status" value="2"/>
</dbReference>